<dbReference type="SUPFAM" id="SSF53474">
    <property type="entry name" value="alpha/beta-Hydrolases"/>
    <property type="match status" value="1"/>
</dbReference>
<dbReference type="AlphaFoldDB" id="A0A168C0N8"/>
<proteinExistence type="predicted"/>
<keyword evidence="2" id="KW-1185">Reference proteome</keyword>
<protein>
    <recommendedName>
        <fullName evidence="3">Esterase</fullName>
    </recommendedName>
</protein>
<evidence type="ECO:0008006" key="3">
    <source>
        <dbReference type="Google" id="ProtNLM"/>
    </source>
</evidence>
<dbReference type="EMBL" id="LVJH01000074">
    <property type="protein sequence ID" value="OAB32948.1"/>
    <property type="molecule type" value="Genomic_DNA"/>
</dbReference>
<name>A0A168C0N8_9BACL</name>
<evidence type="ECO:0000313" key="2">
    <source>
        <dbReference type="Proteomes" id="UP000076967"/>
    </source>
</evidence>
<dbReference type="InterPro" id="IPR050583">
    <property type="entry name" value="Mycobacterial_A85_antigen"/>
</dbReference>
<dbReference type="Gene3D" id="3.40.50.1820">
    <property type="entry name" value="alpha/beta hydrolase"/>
    <property type="match status" value="1"/>
</dbReference>
<dbReference type="InterPro" id="IPR029058">
    <property type="entry name" value="AB_hydrolase_fold"/>
</dbReference>
<dbReference type="Pfam" id="PF00756">
    <property type="entry name" value="Esterase"/>
    <property type="match status" value="1"/>
</dbReference>
<sequence length="252" mass="29046">MTVNSLIEGTISEICCNERNITIYLPKEYDLLPHHDFPIILLQDGDFLFKDSLIFIEENVRKGIAAPIILAGIYSERRNDEYTPWPQPALADKYPPFAGEGDAYLHTIEHEILPWIRTHYRISTDPNDRAIGGASLGGLISIYAMYKKNTLFKKFMLLSSSLWYEGFIEFMRSDQLDPTLQAYMYIGDMEGITKTNIQRHMITSNNIGYDILYEKLESPSKQIRFESDPEGTHEDSYFILYCIRGLSFLFPG</sequence>
<comment type="caution">
    <text evidence="1">The sequence shown here is derived from an EMBL/GenBank/DDBJ whole genome shotgun (WGS) entry which is preliminary data.</text>
</comment>
<dbReference type="STRING" id="494026.PGLA_26065"/>
<evidence type="ECO:0000313" key="1">
    <source>
        <dbReference type="EMBL" id="OAB32948.1"/>
    </source>
</evidence>
<dbReference type="RefSeq" id="WP_068538109.1">
    <property type="nucleotide sequence ID" value="NZ_LVJH01000074.1"/>
</dbReference>
<dbReference type="Proteomes" id="UP000076967">
    <property type="component" value="Unassembled WGS sequence"/>
</dbReference>
<dbReference type="InterPro" id="IPR000801">
    <property type="entry name" value="Esterase-like"/>
</dbReference>
<dbReference type="PANTHER" id="PTHR48098:SF6">
    <property type="entry name" value="FERRI-BACILLIBACTIN ESTERASE BESA"/>
    <property type="match status" value="1"/>
</dbReference>
<dbReference type="OrthoDB" id="9784036at2"/>
<dbReference type="PANTHER" id="PTHR48098">
    <property type="entry name" value="ENTEROCHELIN ESTERASE-RELATED"/>
    <property type="match status" value="1"/>
</dbReference>
<reference evidence="1 2" key="1">
    <citation type="submission" date="2016-03" db="EMBL/GenBank/DDBJ databases">
        <title>Draft genome sequence of Paenibacillus glacialis DSM 22343.</title>
        <authorList>
            <person name="Shin S.-K."/>
            <person name="Yi H."/>
        </authorList>
    </citation>
    <scope>NUCLEOTIDE SEQUENCE [LARGE SCALE GENOMIC DNA]</scope>
    <source>
        <strain evidence="1 2">DSM 22343</strain>
    </source>
</reference>
<organism evidence="1 2">
    <name type="scientific">Paenibacillus glacialis</name>
    <dbReference type="NCBI Taxonomy" id="494026"/>
    <lineage>
        <taxon>Bacteria</taxon>
        <taxon>Bacillati</taxon>
        <taxon>Bacillota</taxon>
        <taxon>Bacilli</taxon>
        <taxon>Bacillales</taxon>
        <taxon>Paenibacillaceae</taxon>
        <taxon>Paenibacillus</taxon>
    </lineage>
</organism>
<accession>A0A168C0N8</accession>
<gene>
    <name evidence="1" type="ORF">PGLA_26065</name>
</gene>